<dbReference type="SUPFAM" id="SSF46689">
    <property type="entry name" value="Homeodomain-like"/>
    <property type="match status" value="1"/>
</dbReference>
<dbReference type="InterPro" id="IPR001647">
    <property type="entry name" value="HTH_TetR"/>
</dbReference>
<keyword evidence="6" id="KW-1185">Reference proteome</keyword>
<accession>A0ABR8QM68</accession>
<dbReference type="RefSeq" id="WP_191812022.1">
    <property type="nucleotide sequence ID" value="NZ_JACSQT010000002.1"/>
</dbReference>
<evidence type="ECO:0000313" key="6">
    <source>
        <dbReference type="Proteomes" id="UP000657931"/>
    </source>
</evidence>
<dbReference type="PROSITE" id="PS50977">
    <property type="entry name" value="HTH_TETR_2"/>
    <property type="match status" value="1"/>
</dbReference>
<protein>
    <submittedName>
        <fullName evidence="5">TetR/AcrR family transcriptional regulator</fullName>
    </submittedName>
</protein>
<keyword evidence="2 3" id="KW-0238">DNA-binding</keyword>
<dbReference type="PANTHER" id="PTHR43479">
    <property type="entry name" value="ACREF/ENVCD OPERON REPRESSOR-RELATED"/>
    <property type="match status" value="1"/>
</dbReference>
<dbReference type="InterPro" id="IPR050624">
    <property type="entry name" value="HTH-type_Tx_Regulator"/>
</dbReference>
<dbReference type="InterPro" id="IPR023772">
    <property type="entry name" value="DNA-bd_HTH_TetR-type_CS"/>
</dbReference>
<feature type="domain" description="HTH tetR-type" evidence="4">
    <location>
        <begin position="2"/>
        <end position="62"/>
    </location>
</feature>
<dbReference type="PROSITE" id="PS01081">
    <property type="entry name" value="HTH_TETR_1"/>
    <property type="match status" value="1"/>
</dbReference>
<dbReference type="Pfam" id="PF00440">
    <property type="entry name" value="TetR_N"/>
    <property type="match status" value="1"/>
</dbReference>
<evidence type="ECO:0000313" key="5">
    <source>
        <dbReference type="EMBL" id="MBD7936608.1"/>
    </source>
</evidence>
<keyword evidence="1" id="KW-0678">Repressor</keyword>
<dbReference type="EMBL" id="JACSQT010000002">
    <property type="protein sequence ID" value="MBD7936608.1"/>
    <property type="molecule type" value="Genomic_DNA"/>
</dbReference>
<feature type="DNA-binding region" description="H-T-H motif" evidence="3">
    <location>
        <begin position="25"/>
        <end position="44"/>
    </location>
</feature>
<reference evidence="5 6" key="1">
    <citation type="submission" date="2020-08" db="EMBL/GenBank/DDBJ databases">
        <title>A Genomic Blueprint of the Chicken Gut Microbiome.</title>
        <authorList>
            <person name="Gilroy R."/>
            <person name="Ravi A."/>
            <person name="Getino M."/>
            <person name="Pursley I."/>
            <person name="Horton D.L."/>
            <person name="Alikhan N.-F."/>
            <person name="Baker D."/>
            <person name="Gharbi K."/>
            <person name="Hall N."/>
            <person name="Watson M."/>
            <person name="Adriaenssens E.M."/>
            <person name="Foster-Nyarko E."/>
            <person name="Jarju S."/>
            <person name="Secka A."/>
            <person name="Antonio M."/>
            <person name="Oren A."/>
            <person name="Chaudhuri R."/>
            <person name="La Ragione R.M."/>
            <person name="Hildebrand F."/>
            <person name="Pallen M.J."/>
        </authorList>
    </citation>
    <scope>NUCLEOTIDE SEQUENCE [LARGE SCALE GENOMIC DNA]</scope>
    <source>
        <strain evidence="5 6">Sa5YUA1</strain>
    </source>
</reference>
<gene>
    <name evidence="5" type="ORF">H9655_06180</name>
</gene>
<sequence>MKDRKLHVIHLAHELFIEKGFQATSIQDILSYTGISKGTFYNYFSSKAELLMAIFKDSYKLMEKERDALLIGKSPQSIEIFTQQVEQQVMFNHKHQLVSLFDEMFISDDLELKAFIRKGQLRTIKWTYYRFIELFGENRRAYLLDMSIIFLGILHQLSKYYTELFQSSVSITKVVRYSVERIVEMTNQVATKEVQLFSPSLIDTEINDLLGTETQQDEIKHICALMLETETLTKDEELLIQFIQDELLLRKKPRKFLIDSALETLKRTDSICNKGRVLRLQFIVNNATSQS</sequence>
<evidence type="ECO:0000256" key="1">
    <source>
        <dbReference type="ARBA" id="ARBA00022491"/>
    </source>
</evidence>
<dbReference type="PRINTS" id="PR00455">
    <property type="entry name" value="HTHTETR"/>
</dbReference>
<name>A0ABR8QM68_9BACI</name>
<evidence type="ECO:0000259" key="4">
    <source>
        <dbReference type="PROSITE" id="PS50977"/>
    </source>
</evidence>
<dbReference type="PANTHER" id="PTHR43479:SF22">
    <property type="entry name" value="TRANSCRIPTIONAL REGULATOR, TETR FAMILY"/>
    <property type="match status" value="1"/>
</dbReference>
<evidence type="ECO:0000256" key="3">
    <source>
        <dbReference type="PROSITE-ProRule" id="PRU00335"/>
    </source>
</evidence>
<dbReference type="Proteomes" id="UP000657931">
    <property type="component" value="Unassembled WGS sequence"/>
</dbReference>
<dbReference type="InterPro" id="IPR009057">
    <property type="entry name" value="Homeodomain-like_sf"/>
</dbReference>
<proteinExistence type="predicted"/>
<comment type="caution">
    <text evidence="5">The sequence shown here is derived from an EMBL/GenBank/DDBJ whole genome shotgun (WGS) entry which is preliminary data.</text>
</comment>
<dbReference type="Gene3D" id="1.10.357.10">
    <property type="entry name" value="Tetracycline Repressor, domain 2"/>
    <property type="match status" value="1"/>
</dbReference>
<evidence type="ECO:0000256" key="2">
    <source>
        <dbReference type="ARBA" id="ARBA00023125"/>
    </source>
</evidence>
<organism evidence="5 6">
    <name type="scientific">Cytobacillus stercorigallinarum</name>
    <dbReference type="NCBI Taxonomy" id="2762240"/>
    <lineage>
        <taxon>Bacteria</taxon>
        <taxon>Bacillati</taxon>
        <taxon>Bacillota</taxon>
        <taxon>Bacilli</taxon>
        <taxon>Bacillales</taxon>
        <taxon>Bacillaceae</taxon>
        <taxon>Cytobacillus</taxon>
    </lineage>
</organism>